<dbReference type="AlphaFoldDB" id="A0A2N0NNB0"/>
<proteinExistence type="predicted"/>
<sequence>MFKNELLIKYTEFVYRIYRNVHKMLIRHDVIGFGWIFTTNIDLNIKYNGSTIHRASSTKAETAAILTALIVCPPYSQVSIYTDSLCAISTYNSLSSPKLTPRRFAEKILFSKLRNFLL</sequence>
<gene>
    <name evidence="1" type="ORF">RhiirA5_435536</name>
</gene>
<comment type="caution">
    <text evidence="1">The sequence shown here is derived from an EMBL/GenBank/DDBJ whole genome shotgun (WGS) entry which is preliminary data.</text>
</comment>
<organism evidence="1 2">
    <name type="scientific">Rhizophagus irregularis</name>
    <dbReference type="NCBI Taxonomy" id="588596"/>
    <lineage>
        <taxon>Eukaryota</taxon>
        <taxon>Fungi</taxon>
        <taxon>Fungi incertae sedis</taxon>
        <taxon>Mucoromycota</taxon>
        <taxon>Glomeromycotina</taxon>
        <taxon>Glomeromycetes</taxon>
        <taxon>Glomerales</taxon>
        <taxon>Glomeraceae</taxon>
        <taxon>Rhizophagus</taxon>
    </lineage>
</organism>
<accession>A0A2N0NNB0</accession>
<evidence type="ECO:0000313" key="2">
    <source>
        <dbReference type="Proteomes" id="UP000232722"/>
    </source>
</evidence>
<dbReference type="Proteomes" id="UP000232722">
    <property type="component" value="Unassembled WGS sequence"/>
</dbReference>
<protein>
    <recommendedName>
        <fullName evidence="3">RNase H type-1 domain-containing protein</fullName>
    </recommendedName>
</protein>
<reference evidence="1 2" key="2">
    <citation type="submission" date="2017-09" db="EMBL/GenBank/DDBJ databases">
        <title>Extensive intraspecific genome diversity in a model arbuscular mycorrhizal fungus.</title>
        <authorList>
            <person name="Chen E.C."/>
            <person name="Morin E."/>
            <person name="Beaudet D."/>
            <person name="Noel J."/>
            <person name="Ndikumana S."/>
            <person name="Charron P."/>
            <person name="St-Onge C."/>
            <person name="Giorgi J."/>
            <person name="Grigoriev I.V."/>
            <person name="Roux C."/>
            <person name="Martin F.M."/>
            <person name="Corradi N."/>
        </authorList>
    </citation>
    <scope>NUCLEOTIDE SEQUENCE [LARGE SCALE GENOMIC DNA]</scope>
    <source>
        <strain evidence="1 2">A5</strain>
    </source>
</reference>
<name>A0A2N0NNB0_9GLOM</name>
<evidence type="ECO:0000313" key="1">
    <source>
        <dbReference type="EMBL" id="PKB96063.1"/>
    </source>
</evidence>
<dbReference type="EMBL" id="LLXJ01004202">
    <property type="protein sequence ID" value="PKB96063.1"/>
    <property type="molecule type" value="Genomic_DNA"/>
</dbReference>
<dbReference type="InterPro" id="IPR036397">
    <property type="entry name" value="RNaseH_sf"/>
</dbReference>
<dbReference type="SUPFAM" id="SSF53098">
    <property type="entry name" value="Ribonuclease H-like"/>
    <property type="match status" value="1"/>
</dbReference>
<reference evidence="1 2" key="1">
    <citation type="submission" date="2016-04" db="EMBL/GenBank/DDBJ databases">
        <title>Genome analyses suggest a sexual origin of heterokaryosis in a supposedly ancient asexual fungus.</title>
        <authorList>
            <person name="Ropars J."/>
            <person name="Sedzielewska K."/>
            <person name="Noel J."/>
            <person name="Charron P."/>
            <person name="Farinelli L."/>
            <person name="Marton T."/>
            <person name="Kruger M."/>
            <person name="Pelin A."/>
            <person name="Brachmann A."/>
            <person name="Corradi N."/>
        </authorList>
    </citation>
    <scope>NUCLEOTIDE SEQUENCE [LARGE SCALE GENOMIC DNA]</scope>
    <source>
        <strain evidence="1 2">A5</strain>
    </source>
</reference>
<dbReference type="GO" id="GO:0003676">
    <property type="term" value="F:nucleic acid binding"/>
    <property type="evidence" value="ECO:0007669"/>
    <property type="project" value="InterPro"/>
</dbReference>
<dbReference type="Gene3D" id="3.30.420.10">
    <property type="entry name" value="Ribonuclease H-like superfamily/Ribonuclease H"/>
    <property type="match status" value="1"/>
</dbReference>
<dbReference type="InterPro" id="IPR012337">
    <property type="entry name" value="RNaseH-like_sf"/>
</dbReference>
<evidence type="ECO:0008006" key="3">
    <source>
        <dbReference type="Google" id="ProtNLM"/>
    </source>
</evidence>